<sequence length="425" mass="47735">MNYDKIVQGIMDIGESLLCTGAEIYRVQDSIDRMCASYGFLRQDVFVIQNNIQITVETKEHEMITQIRHVETTGFNYDRLDALNGLSRYICTNRPDDEELQKRYREIMDAPTQKAWIIVLAQLVGGTSFAVFFGCNFGDALIALVLSVFIVFFGKWLEKREENLLIYNLILSFLSEVFVVLAFRAGITGHPDWIMIGVVMLLVSSLGLINGIRDVMQANFISGFLEIMNSLLGAFGIAFGIALAMMLMKWNGTDHFVINPSVWIQIVSCTIGCIGYASWFGIRGKRMVYSGIGAFITWGIYLLAFACNGNNFYSVIISSCFVAAYAYMMSRLMKSPSTLFLTGSVFPLMPGARLYYMMAGMVAGKYAIAFEHLTVIAETCIGIAFGFWIIDIVVRNIRKTGKKLQTGHSLYVGLNDSRKCRKRLR</sequence>
<evidence type="ECO:0000259" key="9">
    <source>
        <dbReference type="Pfam" id="PF12821"/>
    </source>
</evidence>
<feature type="domain" description="Threonine/Serine exporter ThrE" evidence="9">
    <location>
        <begin position="265"/>
        <end position="392"/>
    </location>
</feature>
<feature type="transmembrane region" description="Helical" evidence="7">
    <location>
        <begin position="375"/>
        <end position="394"/>
    </location>
</feature>
<feature type="transmembrane region" description="Helical" evidence="7">
    <location>
        <begin position="224"/>
        <end position="250"/>
    </location>
</feature>
<evidence type="ECO:0000256" key="2">
    <source>
        <dbReference type="ARBA" id="ARBA00022475"/>
    </source>
</evidence>
<keyword evidence="4 7" id="KW-1133">Transmembrane helix</keyword>
<evidence type="ECO:0000256" key="7">
    <source>
        <dbReference type="SAM" id="Phobius"/>
    </source>
</evidence>
<dbReference type="EMBL" id="JACOOY010000002">
    <property type="protein sequence ID" value="MBC5663978.1"/>
    <property type="molecule type" value="Genomic_DNA"/>
</dbReference>
<evidence type="ECO:0000256" key="1">
    <source>
        <dbReference type="ARBA" id="ARBA00004651"/>
    </source>
</evidence>
<keyword evidence="11" id="KW-1185">Reference proteome</keyword>
<evidence type="ECO:0000259" key="8">
    <source>
        <dbReference type="Pfam" id="PF06738"/>
    </source>
</evidence>
<feature type="transmembrane region" description="Helical" evidence="7">
    <location>
        <begin position="164"/>
        <end position="187"/>
    </location>
</feature>
<feature type="transmembrane region" description="Helical" evidence="7">
    <location>
        <begin position="193"/>
        <end position="212"/>
    </location>
</feature>
<dbReference type="InterPro" id="IPR010619">
    <property type="entry name" value="ThrE-like_N"/>
</dbReference>
<feature type="transmembrane region" description="Helical" evidence="7">
    <location>
        <begin position="287"/>
        <end position="306"/>
    </location>
</feature>
<comment type="caution">
    <text evidence="10">The sequence shown here is derived from an EMBL/GenBank/DDBJ whole genome shotgun (WGS) entry which is preliminary data.</text>
</comment>
<keyword evidence="2" id="KW-1003">Cell membrane</keyword>
<dbReference type="PANTHER" id="PTHR34390:SF2">
    <property type="entry name" value="SUCCINATE TRANSPORTER SUBUNIT YJJP-RELATED"/>
    <property type="match status" value="1"/>
</dbReference>
<feature type="transmembrane region" description="Helical" evidence="7">
    <location>
        <begin position="262"/>
        <end position="280"/>
    </location>
</feature>
<protein>
    <submittedName>
        <fullName evidence="10">Threonine/serine exporter family protein</fullName>
    </submittedName>
</protein>
<keyword evidence="5 7" id="KW-0472">Membrane</keyword>
<evidence type="ECO:0000256" key="3">
    <source>
        <dbReference type="ARBA" id="ARBA00022692"/>
    </source>
</evidence>
<proteinExistence type="inferred from homology"/>
<gene>
    <name evidence="10" type="ORF">H8S07_01585</name>
</gene>
<organism evidence="10 11">
    <name type="scientific">Dorea hominis</name>
    <dbReference type="NCBI Taxonomy" id="2763040"/>
    <lineage>
        <taxon>Bacteria</taxon>
        <taxon>Bacillati</taxon>
        <taxon>Bacillota</taxon>
        <taxon>Clostridia</taxon>
        <taxon>Lachnospirales</taxon>
        <taxon>Lachnospiraceae</taxon>
        <taxon>Dorea</taxon>
    </lineage>
</organism>
<accession>A0ABR7ERK4</accession>
<reference evidence="10 11" key="1">
    <citation type="submission" date="2020-08" db="EMBL/GenBank/DDBJ databases">
        <title>Genome public.</title>
        <authorList>
            <person name="Liu C."/>
            <person name="Sun Q."/>
        </authorList>
    </citation>
    <scope>NUCLEOTIDE SEQUENCE [LARGE SCALE GENOMIC DNA]</scope>
    <source>
        <strain evidence="10 11">NSJ-36</strain>
    </source>
</reference>
<dbReference type="Pfam" id="PF06738">
    <property type="entry name" value="ThrE"/>
    <property type="match status" value="1"/>
</dbReference>
<dbReference type="Pfam" id="PF12821">
    <property type="entry name" value="ThrE_2"/>
    <property type="match status" value="1"/>
</dbReference>
<feature type="transmembrane region" description="Helical" evidence="7">
    <location>
        <begin position="340"/>
        <end position="363"/>
    </location>
</feature>
<name>A0ABR7ERK4_9FIRM</name>
<comment type="similarity">
    <text evidence="6">Belongs to the ThrE exporter (TC 2.A.79) family.</text>
</comment>
<feature type="domain" description="Threonine/serine exporter-like N-terminal" evidence="8">
    <location>
        <begin position="10"/>
        <end position="247"/>
    </location>
</feature>
<evidence type="ECO:0000256" key="5">
    <source>
        <dbReference type="ARBA" id="ARBA00023136"/>
    </source>
</evidence>
<dbReference type="InterPro" id="IPR050539">
    <property type="entry name" value="ThrE_Dicarb/AminoAcid_Exp"/>
</dbReference>
<comment type="subcellular location">
    <subcellularLocation>
        <location evidence="1">Cell membrane</location>
        <topology evidence="1">Multi-pass membrane protein</topology>
    </subcellularLocation>
</comment>
<dbReference type="RefSeq" id="WP_186855295.1">
    <property type="nucleotide sequence ID" value="NZ_JACOOY010000002.1"/>
</dbReference>
<evidence type="ECO:0000256" key="6">
    <source>
        <dbReference type="ARBA" id="ARBA00034125"/>
    </source>
</evidence>
<evidence type="ECO:0000313" key="10">
    <source>
        <dbReference type="EMBL" id="MBC5663978.1"/>
    </source>
</evidence>
<feature type="transmembrane region" description="Helical" evidence="7">
    <location>
        <begin position="312"/>
        <end position="328"/>
    </location>
</feature>
<evidence type="ECO:0000313" key="11">
    <source>
        <dbReference type="Proteomes" id="UP000647235"/>
    </source>
</evidence>
<evidence type="ECO:0000256" key="4">
    <source>
        <dbReference type="ARBA" id="ARBA00022989"/>
    </source>
</evidence>
<dbReference type="InterPro" id="IPR024528">
    <property type="entry name" value="ThrE_2"/>
</dbReference>
<feature type="transmembrane region" description="Helical" evidence="7">
    <location>
        <begin position="115"/>
        <end position="134"/>
    </location>
</feature>
<dbReference type="Proteomes" id="UP000647235">
    <property type="component" value="Unassembled WGS sequence"/>
</dbReference>
<dbReference type="PANTHER" id="PTHR34390">
    <property type="entry name" value="UPF0442 PROTEIN YJJB-RELATED"/>
    <property type="match status" value="1"/>
</dbReference>
<keyword evidence="3 7" id="KW-0812">Transmembrane</keyword>
<feature type="transmembrane region" description="Helical" evidence="7">
    <location>
        <begin position="140"/>
        <end position="157"/>
    </location>
</feature>